<feature type="region of interest" description="Disordered" evidence="1">
    <location>
        <begin position="641"/>
        <end position="668"/>
    </location>
</feature>
<feature type="domain" description="Orc1-like AAA ATPase" evidence="2">
    <location>
        <begin position="757"/>
        <end position="858"/>
    </location>
</feature>
<dbReference type="InterPro" id="IPR041664">
    <property type="entry name" value="AAA_16"/>
</dbReference>
<organism evidence="3 4">
    <name type="scientific">Skeletonema marinoi</name>
    <dbReference type="NCBI Taxonomy" id="267567"/>
    <lineage>
        <taxon>Eukaryota</taxon>
        <taxon>Sar</taxon>
        <taxon>Stramenopiles</taxon>
        <taxon>Ochrophyta</taxon>
        <taxon>Bacillariophyta</taxon>
        <taxon>Coscinodiscophyceae</taxon>
        <taxon>Thalassiosirophycidae</taxon>
        <taxon>Thalassiosirales</taxon>
        <taxon>Skeletonemataceae</taxon>
        <taxon>Skeletonema</taxon>
        <taxon>Skeletonema marinoi-dohrnii complex</taxon>
    </lineage>
</organism>
<accession>A0AAD8XSV5</accession>
<proteinExistence type="predicted"/>
<dbReference type="PANTHER" id="PTHR43642">
    <property type="entry name" value="HYBRID SIGNAL TRANSDUCTION HISTIDINE KINASE G"/>
    <property type="match status" value="1"/>
</dbReference>
<dbReference type="Gene3D" id="3.40.50.300">
    <property type="entry name" value="P-loop containing nucleotide triphosphate hydrolases"/>
    <property type="match status" value="1"/>
</dbReference>
<evidence type="ECO:0000259" key="2">
    <source>
        <dbReference type="Pfam" id="PF13191"/>
    </source>
</evidence>
<protein>
    <submittedName>
        <fullName evidence="3">AAA ATPase</fullName>
    </submittedName>
</protein>
<dbReference type="EMBL" id="JATAAI010000052">
    <property type="protein sequence ID" value="KAK1733221.1"/>
    <property type="molecule type" value="Genomic_DNA"/>
</dbReference>
<dbReference type="SUPFAM" id="SSF52540">
    <property type="entry name" value="P-loop containing nucleoside triphosphate hydrolases"/>
    <property type="match status" value="2"/>
</dbReference>
<dbReference type="Proteomes" id="UP001224775">
    <property type="component" value="Unassembled WGS sequence"/>
</dbReference>
<dbReference type="Pfam" id="PF13191">
    <property type="entry name" value="AAA_16"/>
    <property type="match status" value="2"/>
</dbReference>
<comment type="caution">
    <text evidence="3">The sequence shown here is derived from an EMBL/GenBank/DDBJ whole genome shotgun (WGS) entry which is preliminary data.</text>
</comment>
<evidence type="ECO:0000313" key="3">
    <source>
        <dbReference type="EMBL" id="KAK1733221.1"/>
    </source>
</evidence>
<evidence type="ECO:0000256" key="1">
    <source>
        <dbReference type="SAM" id="MobiDB-lite"/>
    </source>
</evidence>
<feature type="domain" description="Orc1-like AAA ATPase" evidence="2">
    <location>
        <begin position="308"/>
        <end position="391"/>
    </location>
</feature>
<dbReference type="PANTHER" id="PTHR43642:SF1">
    <property type="entry name" value="HYBRID SIGNAL TRANSDUCTION HISTIDINE KINASE G"/>
    <property type="match status" value="1"/>
</dbReference>
<sequence>MPALQLAYSLVNQICNEEEASGKSPTLSVDWVDNIVVYDNNPARRSSLDSLGFDPCIAVEDNFDAEDLFESTIHDRDGGAALSEEKRDQSIEEGCDSIRAEFAPSLFSANDDDGLYSRIYSLGVVFHVLFSGGGERSPHHFPTTTELLETQKLSFKSDETEELLSHELSKDLDLDHFERVSGDLDIFDSTDGSDPFFGDETFDYAPTQFLDPKKRYASQQQNRDNSNNCCAPVESLREKGLPNSLCDLVANMLDCTNGTLSGEDSYQNMSDVRSDLRLMLDNPNIFLRDIDMSKLSTRGPQFIEKTMFGRNVELSIIKDAYRRSISGECGLLTISGTSGTGKSLLANEFGKFVSADGGIFLSGKFDQLQQGIPFSVLASTFDQYCGILLHEGMTTKKWDVKKIRSAMFLTESLEELPDIGNCYPLTNMRTRHISKSNQPIAAASSPEPVPLKQWMVGAVDSLRSRSEGGKGIVCSHEYLPCALQIAHSLANQLSTVEQERAYKENTPSLRNNNSPPITEALDKSWSKYISVYCVTKTKDVSAKFGFEPLLSSKRDNVDPGELHNLAQQLSTLLETDDNNQKSIDYLDVRGAILNEGAVDGRPLSDNGKLEIRSLGIAFYELFSGGQLTAAAETLGHTAAESEVGEGDELFGNNPTKRRSLQSNTSLDSLSQVQSPSMASICVELMKLLGLPTALCDLISNMIVDSVDGDAHDNGGTYGLISEVRDDLKLMIDSPSLYLQDVDLTKAVNVGLQFGRSLYGREAELQTLKECYQRSISSECEVAMICGTSGIGKSKLSQEFARSVNEDGGSIYLSGRFDKLESQPLHAIGSAFDKYCAWVTAGDQSTAEKVSTALKENMGEEMACLVTVMPNLANILGDDDDFNFNPSGKSEDTAILMISGSAIRDHRFFFFGACRDDEMSESHPLNSMLTSMNCFGTKTTKIQLTSMSKDALNEMVSTELSLLPRITRPLANILHHKTKGSPLFVKQVMMELYKQRLLYPSLSRRRWVWETNKILDMKIPDNVATFIMNTFDRLSFEVVSALVVLSCFGASADISLIEVLEREIEQPLIAPLDDAVAHSVLGKRNGKLYFMHDKLQEAAYSKMKPEERCLHHNRYGLALGFVAVRERDDRLLLTAVTQINHDGPQAVIDDEQAVVVANLNLDAGKKAMNMSDFFAAHSFFDHGISYLRLRREYWNEHYDLSLELFNLAAKCAFMNAEHDSLKMLTDQIMHNAKCFEDKFQAISVTVTLLNWSGNVPAAVELIRTTLFSLDEELPSAVTPTVVNQHLDNTKKQLALLTDDTLLSYLTMVNPSKLFAVQLLVKLYGSLTLIGESAATPIIPLKVIQLSLTYGMSPHSPSAFAQYGNYLALIEDEFEEGYRYIKFALSLMKKLPSRAHVGSTLFYSSHTRLYVEPMQSSIEFYLDAYKAHMKSGNTYAVACSFVYNNCCLLSGKELNAVVASMRDTMKESKYHKNFVVLTLMLPMLRVALRLIGQSDAPASQQDNLTNASGKTVNEGGIALTNLFEALIFREFNEARDAADKYFSVDRFGSSSPAMFFGRFYSGLVSFWIARESNSKKKKKWIRRGVACKDKIEKLSDLASTWNFQNKLYLLQAEEQFCSRNFEMAETLYDTAIASSKIHKFVNEEALANELAGHFYLETGRTNRSAHYFSRAFDKYIMSGVLSQRQIHLQNILMRARERER</sequence>
<gene>
    <name evidence="3" type="ORF">QTG54_016078</name>
</gene>
<keyword evidence="4" id="KW-1185">Reference proteome</keyword>
<dbReference type="InterPro" id="IPR053159">
    <property type="entry name" value="Hybrid_Histidine_Kinase"/>
</dbReference>
<reference evidence="3" key="1">
    <citation type="submission" date="2023-06" db="EMBL/GenBank/DDBJ databases">
        <title>Survivors Of The Sea: Transcriptome response of Skeletonema marinoi to long-term dormancy.</title>
        <authorList>
            <person name="Pinder M.I.M."/>
            <person name="Kourtchenko O."/>
            <person name="Robertson E.K."/>
            <person name="Larsson T."/>
            <person name="Maumus F."/>
            <person name="Osuna-Cruz C.M."/>
            <person name="Vancaester E."/>
            <person name="Stenow R."/>
            <person name="Vandepoele K."/>
            <person name="Ploug H."/>
            <person name="Bruchert V."/>
            <person name="Godhe A."/>
            <person name="Topel M."/>
        </authorList>
    </citation>
    <scope>NUCLEOTIDE SEQUENCE</scope>
    <source>
        <strain evidence="3">R05AC</strain>
    </source>
</reference>
<name>A0AAD8XSV5_9STRA</name>
<evidence type="ECO:0000313" key="4">
    <source>
        <dbReference type="Proteomes" id="UP001224775"/>
    </source>
</evidence>
<dbReference type="InterPro" id="IPR027417">
    <property type="entry name" value="P-loop_NTPase"/>
</dbReference>